<reference evidence="5 6" key="1">
    <citation type="submission" date="2018-06" db="EMBL/GenBank/DDBJ databases">
        <authorList>
            <consortium name="Pathogen Informatics"/>
            <person name="Doyle S."/>
        </authorList>
    </citation>
    <scope>NUCLEOTIDE SEQUENCE [LARGE SCALE GENOMIC DNA]</scope>
    <source>
        <strain evidence="5 6">NCTC10736</strain>
    </source>
</reference>
<evidence type="ECO:0000256" key="1">
    <source>
        <dbReference type="ARBA" id="ARBA00022468"/>
    </source>
</evidence>
<protein>
    <recommendedName>
        <fullName evidence="3">Der GTPase-activating protein YihI</fullName>
    </recommendedName>
</protein>
<dbReference type="Proteomes" id="UP000255061">
    <property type="component" value="Unassembled WGS sequence"/>
</dbReference>
<comment type="subunit">
    <text evidence="3">Interacts with Der.</text>
</comment>
<feature type="region of interest" description="Disordered" evidence="4">
    <location>
        <begin position="149"/>
        <end position="168"/>
    </location>
</feature>
<evidence type="ECO:0000256" key="2">
    <source>
        <dbReference type="ARBA" id="ARBA00022517"/>
    </source>
</evidence>
<organism evidence="5 6">
    <name type="scientific">Shewanella morhuae</name>
    <dbReference type="NCBI Taxonomy" id="365591"/>
    <lineage>
        <taxon>Bacteria</taxon>
        <taxon>Pseudomonadati</taxon>
        <taxon>Pseudomonadota</taxon>
        <taxon>Gammaproteobacteria</taxon>
        <taxon>Alteromonadales</taxon>
        <taxon>Shewanellaceae</taxon>
        <taxon>Shewanella</taxon>
    </lineage>
</organism>
<evidence type="ECO:0000313" key="5">
    <source>
        <dbReference type="EMBL" id="SUI89068.1"/>
    </source>
</evidence>
<dbReference type="GO" id="GO:0005096">
    <property type="term" value="F:GTPase activator activity"/>
    <property type="evidence" value="ECO:0007669"/>
    <property type="project" value="UniProtKB-KW"/>
</dbReference>
<evidence type="ECO:0000256" key="4">
    <source>
        <dbReference type="SAM" id="MobiDB-lite"/>
    </source>
</evidence>
<dbReference type="HAMAP" id="MF_01058">
    <property type="entry name" value="GAP_YihI"/>
    <property type="match status" value="1"/>
</dbReference>
<name>A0A380AY58_9GAMM</name>
<dbReference type="NCBIfam" id="NF003560">
    <property type="entry name" value="PRK05244.1-1"/>
    <property type="match status" value="1"/>
</dbReference>
<keyword evidence="2 3" id="KW-0690">Ribosome biogenesis</keyword>
<dbReference type="EMBL" id="UGYV01000001">
    <property type="protein sequence ID" value="SUI89068.1"/>
    <property type="molecule type" value="Genomic_DNA"/>
</dbReference>
<feature type="region of interest" description="Disordered" evidence="4">
    <location>
        <begin position="1"/>
        <end position="75"/>
    </location>
</feature>
<gene>
    <name evidence="3 5" type="primary">yihI</name>
    <name evidence="5" type="ORF">NCTC10736_02994</name>
</gene>
<dbReference type="RefSeq" id="WP_115406599.1">
    <property type="nucleotide sequence ID" value="NZ_UGYV01000001.1"/>
</dbReference>
<evidence type="ECO:0000313" key="6">
    <source>
        <dbReference type="Proteomes" id="UP000255061"/>
    </source>
</evidence>
<comment type="similarity">
    <text evidence="3">Belongs to the YihI family.</text>
</comment>
<sequence>MSRSKKTRKGGENSPKLQPRVKKQDRAVATGKRKEKESGNKSGSRHNEGLILAQAPQQQAAKKKDPRHGSKKPVALAIPVAAVTDKATQPKVKQAKLTDEQKLLKLEEDPRLNQLLDMLEEGRDLNDVDQKWLDQQLNKIETLMGKLGISDDMDADAPSSPAKSLSDDELFDKFESGADLLKDYQDKF</sequence>
<dbReference type="InterPro" id="IPR007336">
    <property type="entry name" value="YihI"/>
</dbReference>
<dbReference type="AlphaFoldDB" id="A0A380AY58"/>
<evidence type="ECO:0000256" key="3">
    <source>
        <dbReference type="HAMAP-Rule" id="MF_01058"/>
    </source>
</evidence>
<proteinExistence type="inferred from homology"/>
<comment type="function">
    <text evidence="3">A GTPase-activating protein (GAP) that modifies Der/EngA GTPase function. May play a role in ribosome biogenesis.</text>
</comment>
<keyword evidence="1 3" id="KW-0343">GTPase activation</keyword>
<dbReference type="Pfam" id="PF04220">
    <property type="entry name" value="YihI"/>
    <property type="match status" value="1"/>
</dbReference>
<dbReference type="GO" id="GO:0042254">
    <property type="term" value="P:ribosome biogenesis"/>
    <property type="evidence" value="ECO:0007669"/>
    <property type="project" value="UniProtKB-KW"/>
</dbReference>
<feature type="compositionally biased region" description="Basic and acidic residues" evidence="4">
    <location>
        <begin position="22"/>
        <end position="39"/>
    </location>
</feature>
<accession>A0A380AY58</accession>